<organism evidence="7 8">
    <name type="scientific">Williamsia herbipolensis</name>
    <dbReference type="NCBI Taxonomy" id="1603258"/>
    <lineage>
        <taxon>Bacteria</taxon>
        <taxon>Bacillati</taxon>
        <taxon>Actinomycetota</taxon>
        <taxon>Actinomycetes</taxon>
        <taxon>Mycobacteriales</taxon>
        <taxon>Nocardiaceae</taxon>
        <taxon>Williamsia</taxon>
    </lineage>
</organism>
<gene>
    <name evidence="7" type="ORF">OG579_08235</name>
</gene>
<dbReference type="EMBL" id="CP108021">
    <property type="protein sequence ID" value="WUM21747.1"/>
    <property type="molecule type" value="Genomic_DNA"/>
</dbReference>
<evidence type="ECO:0000256" key="2">
    <source>
        <dbReference type="ARBA" id="ARBA00022692"/>
    </source>
</evidence>
<keyword evidence="3 5" id="KW-1133">Transmembrane helix</keyword>
<comment type="subcellular location">
    <subcellularLocation>
        <location evidence="1">Cell membrane</location>
        <topology evidence="1">Multi-pass membrane protein</topology>
    </subcellularLocation>
</comment>
<dbReference type="RefSeq" id="WP_328858734.1">
    <property type="nucleotide sequence ID" value="NZ_CP108021.1"/>
</dbReference>
<protein>
    <submittedName>
        <fullName evidence="7">MFS transporter</fullName>
    </submittedName>
</protein>
<dbReference type="AlphaFoldDB" id="A0AAU4K6W9"/>
<dbReference type="InterPro" id="IPR036259">
    <property type="entry name" value="MFS_trans_sf"/>
</dbReference>
<evidence type="ECO:0000313" key="8">
    <source>
        <dbReference type="Proteomes" id="UP001432128"/>
    </source>
</evidence>
<accession>A0AAU4K6W9</accession>
<evidence type="ECO:0000313" key="7">
    <source>
        <dbReference type="EMBL" id="WUM21747.1"/>
    </source>
</evidence>
<dbReference type="PRINTS" id="PR01036">
    <property type="entry name" value="TCRTETB"/>
</dbReference>
<keyword evidence="2 5" id="KW-0812">Transmembrane</keyword>
<dbReference type="InterPro" id="IPR011701">
    <property type="entry name" value="MFS"/>
</dbReference>
<feature type="transmembrane region" description="Helical" evidence="5">
    <location>
        <begin position="355"/>
        <end position="377"/>
    </location>
</feature>
<feature type="transmembrane region" description="Helical" evidence="5">
    <location>
        <begin position="42"/>
        <end position="60"/>
    </location>
</feature>
<dbReference type="Gene3D" id="1.20.1250.20">
    <property type="entry name" value="MFS general substrate transporter like domains"/>
    <property type="match status" value="1"/>
</dbReference>
<keyword evidence="4 5" id="KW-0472">Membrane</keyword>
<dbReference type="SUPFAM" id="SSF103473">
    <property type="entry name" value="MFS general substrate transporter"/>
    <property type="match status" value="1"/>
</dbReference>
<dbReference type="GO" id="GO:0005886">
    <property type="term" value="C:plasma membrane"/>
    <property type="evidence" value="ECO:0007669"/>
    <property type="project" value="UniProtKB-SubCell"/>
</dbReference>
<feature type="transmembrane region" description="Helical" evidence="5">
    <location>
        <begin position="130"/>
        <end position="152"/>
    </location>
</feature>
<dbReference type="PROSITE" id="PS50850">
    <property type="entry name" value="MFS"/>
    <property type="match status" value="1"/>
</dbReference>
<dbReference type="Gene3D" id="1.20.1720.10">
    <property type="entry name" value="Multidrug resistance protein D"/>
    <property type="match status" value="1"/>
</dbReference>
<feature type="transmembrane region" description="Helical" evidence="5">
    <location>
        <begin position="397"/>
        <end position="417"/>
    </location>
</feature>
<feature type="transmembrane region" description="Helical" evidence="5">
    <location>
        <begin position="429"/>
        <end position="449"/>
    </location>
</feature>
<dbReference type="InterPro" id="IPR020846">
    <property type="entry name" value="MFS_dom"/>
</dbReference>
<keyword evidence="8" id="KW-1185">Reference proteome</keyword>
<sequence length="474" mass="47616">MRKWTPLVAACLGTFMLLIDVTIVNVALPDIRSDLGSSFSELQWVVDAYALVLAALVLAAGSIADGIGHKRVYLVGLVVFAGSSLAAGLAQDPTALIAARAIQGVGAAAMFATTISLLHATYTGRDRGTAFAVWGAVSGAAAGVGVVLGGVLTDVLDWRWIFFVNIPISVLTFWLSAIAFRSGARGRLRVDIAGVVTFSAFAAATTYGIIEGGESGWSTMTTIVSFAIGAAALIAFVTAESVQSAPMFPLGLLRIRVFSGCIIAAAIFSVAAFASLPLLSIWMQGRLGLTPLQTGLAMLPMPVVAFVVAGVGGKLLHDAQPRTTVGGGLLFVGAGSLGLLLIGPGSGWATTIPGMVIVGVGVGLVGPALNAAALAAVPARQSGIASGAVNTARQLGFALGIAVLGSVFSTVAGSSTPRAIGDFVDGLDAAFAIAGVVGVIGGIVTIALLGRRAGHVAPTVDAAPVDETRSVTIG</sequence>
<feature type="transmembrane region" description="Helical" evidence="5">
    <location>
        <begin position="295"/>
        <end position="316"/>
    </location>
</feature>
<dbReference type="KEGG" id="whr:OG579_08235"/>
<evidence type="ECO:0000256" key="1">
    <source>
        <dbReference type="ARBA" id="ARBA00004651"/>
    </source>
</evidence>
<evidence type="ECO:0000256" key="3">
    <source>
        <dbReference type="ARBA" id="ARBA00022989"/>
    </source>
</evidence>
<dbReference type="Proteomes" id="UP001432128">
    <property type="component" value="Chromosome"/>
</dbReference>
<feature type="transmembrane region" description="Helical" evidence="5">
    <location>
        <begin position="328"/>
        <end position="349"/>
    </location>
</feature>
<feature type="transmembrane region" description="Helical" evidence="5">
    <location>
        <begin position="192"/>
        <end position="210"/>
    </location>
</feature>
<dbReference type="CDD" id="cd17321">
    <property type="entry name" value="MFS_MMR_MDR_like"/>
    <property type="match status" value="1"/>
</dbReference>
<dbReference type="GO" id="GO:0022857">
    <property type="term" value="F:transmembrane transporter activity"/>
    <property type="evidence" value="ECO:0007669"/>
    <property type="project" value="InterPro"/>
</dbReference>
<feature type="transmembrane region" description="Helical" evidence="5">
    <location>
        <begin position="158"/>
        <end position="180"/>
    </location>
</feature>
<dbReference type="PANTHER" id="PTHR42718">
    <property type="entry name" value="MAJOR FACILITATOR SUPERFAMILY MULTIDRUG TRANSPORTER MFSC"/>
    <property type="match status" value="1"/>
</dbReference>
<feature type="transmembrane region" description="Helical" evidence="5">
    <location>
        <begin position="72"/>
        <end position="91"/>
    </location>
</feature>
<feature type="transmembrane region" description="Helical" evidence="5">
    <location>
        <begin position="97"/>
        <end position="118"/>
    </location>
</feature>
<name>A0AAU4K6W9_9NOCA</name>
<proteinExistence type="predicted"/>
<evidence type="ECO:0000256" key="5">
    <source>
        <dbReference type="SAM" id="Phobius"/>
    </source>
</evidence>
<dbReference type="Pfam" id="PF07690">
    <property type="entry name" value="MFS_1"/>
    <property type="match status" value="1"/>
</dbReference>
<reference evidence="7 8" key="1">
    <citation type="submission" date="2022-10" db="EMBL/GenBank/DDBJ databases">
        <title>The complete genomes of actinobacterial strains from the NBC collection.</title>
        <authorList>
            <person name="Joergensen T.S."/>
            <person name="Alvarez Arevalo M."/>
            <person name="Sterndorff E.B."/>
            <person name="Faurdal D."/>
            <person name="Vuksanovic O."/>
            <person name="Mourched A.-S."/>
            <person name="Charusanti P."/>
            <person name="Shaw S."/>
            <person name="Blin K."/>
            <person name="Weber T."/>
        </authorList>
    </citation>
    <scope>NUCLEOTIDE SEQUENCE [LARGE SCALE GENOMIC DNA]</scope>
    <source>
        <strain evidence="7 8">NBC_00319</strain>
    </source>
</reference>
<dbReference type="PANTHER" id="PTHR42718:SF49">
    <property type="entry name" value="EXPORT PROTEIN"/>
    <property type="match status" value="1"/>
</dbReference>
<feature type="domain" description="Major facilitator superfamily (MFS) profile" evidence="6">
    <location>
        <begin position="6"/>
        <end position="453"/>
    </location>
</feature>
<evidence type="ECO:0000256" key="4">
    <source>
        <dbReference type="ARBA" id="ARBA00023136"/>
    </source>
</evidence>
<evidence type="ECO:0000259" key="6">
    <source>
        <dbReference type="PROSITE" id="PS50850"/>
    </source>
</evidence>
<feature type="transmembrane region" description="Helical" evidence="5">
    <location>
        <begin position="216"/>
        <end position="237"/>
    </location>
</feature>
<feature type="transmembrane region" description="Helical" evidence="5">
    <location>
        <begin position="257"/>
        <end position="283"/>
    </location>
</feature>